<dbReference type="eggNOG" id="COG2885">
    <property type="taxonomic scope" value="Bacteria"/>
</dbReference>
<accession>A0A017H9H6</accession>
<dbReference type="AlphaFoldDB" id="A0A017H9H6"/>
<keyword evidence="2" id="KW-0732">Signal</keyword>
<protein>
    <submittedName>
        <fullName evidence="4">OmpA family protein</fullName>
    </submittedName>
</protein>
<dbReference type="InterPro" id="IPR050330">
    <property type="entry name" value="Bact_OuterMem_StrucFunc"/>
</dbReference>
<feature type="chain" id="PRO_5001492932" evidence="2">
    <location>
        <begin position="33"/>
        <end position="191"/>
    </location>
</feature>
<dbReference type="InterPro" id="IPR006665">
    <property type="entry name" value="OmpA-like"/>
</dbReference>
<feature type="signal peptide" evidence="2">
    <location>
        <begin position="1"/>
        <end position="32"/>
    </location>
</feature>
<dbReference type="Proteomes" id="UP000025047">
    <property type="component" value="Unassembled WGS sequence"/>
</dbReference>
<dbReference type="Pfam" id="PF00691">
    <property type="entry name" value="OmpA"/>
    <property type="match status" value="1"/>
</dbReference>
<evidence type="ECO:0000313" key="4">
    <source>
        <dbReference type="EMBL" id="EYD70808.1"/>
    </source>
</evidence>
<dbReference type="PROSITE" id="PS51123">
    <property type="entry name" value="OMPA_2"/>
    <property type="match status" value="1"/>
</dbReference>
<dbReference type="InterPro" id="IPR036737">
    <property type="entry name" value="OmpA-like_sf"/>
</dbReference>
<dbReference type="HOGENOM" id="CLU_121924_0_0_5"/>
<dbReference type="SUPFAM" id="SSF103088">
    <property type="entry name" value="OmpA-like"/>
    <property type="match status" value="1"/>
</dbReference>
<dbReference type="GO" id="GO:0016020">
    <property type="term" value="C:membrane"/>
    <property type="evidence" value="ECO:0007669"/>
    <property type="project" value="UniProtKB-UniRule"/>
</dbReference>
<evidence type="ECO:0000313" key="5">
    <source>
        <dbReference type="Proteomes" id="UP000025047"/>
    </source>
</evidence>
<name>A0A017H9H6_9RHOB</name>
<organism evidence="4 5">
    <name type="scientific">Limimaricola hongkongensis DSM 17492</name>
    <dbReference type="NCBI Taxonomy" id="1122180"/>
    <lineage>
        <taxon>Bacteria</taxon>
        <taxon>Pseudomonadati</taxon>
        <taxon>Pseudomonadota</taxon>
        <taxon>Alphaproteobacteria</taxon>
        <taxon>Rhodobacterales</taxon>
        <taxon>Paracoccaceae</taxon>
        <taxon>Limimaricola</taxon>
    </lineage>
</organism>
<dbReference type="PANTHER" id="PTHR30329:SF21">
    <property type="entry name" value="LIPOPROTEIN YIAD-RELATED"/>
    <property type="match status" value="1"/>
</dbReference>
<dbReference type="EMBL" id="APGJ01000007">
    <property type="protein sequence ID" value="EYD70808.1"/>
    <property type="molecule type" value="Genomic_DNA"/>
</dbReference>
<evidence type="ECO:0000259" key="3">
    <source>
        <dbReference type="PROSITE" id="PS51123"/>
    </source>
</evidence>
<dbReference type="PANTHER" id="PTHR30329">
    <property type="entry name" value="STATOR ELEMENT OF FLAGELLAR MOTOR COMPLEX"/>
    <property type="match status" value="1"/>
</dbReference>
<evidence type="ECO:0000256" key="2">
    <source>
        <dbReference type="SAM" id="SignalP"/>
    </source>
</evidence>
<evidence type="ECO:0000256" key="1">
    <source>
        <dbReference type="PROSITE-ProRule" id="PRU00473"/>
    </source>
</evidence>
<dbReference type="PATRIC" id="fig|1122180.6.peg.2433"/>
<dbReference type="CDD" id="cd07185">
    <property type="entry name" value="OmpA_C-like"/>
    <property type="match status" value="1"/>
</dbReference>
<sequence>MASFMTDKLRAAAGGIVALGLAIGAAGAPAMAQDTRIVDAERYSPSIWIDPDGCEHWAMDDGAEGYMGPRRRRDGSPVCHRSEICGVVPTDTLFATDRFNISTAGRDRLREFFTQADAFGFLIYGHTDSRASDEYNITLSDNRARAVAQVAQGIGARVVDVRGFGERRPKASNATAAGMQANRRVEIYCLR</sequence>
<feature type="domain" description="OmpA-like" evidence="3">
    <location>
        <begin position="81"/>
        <end position="191"/>
    </location>
</feature>
<comment type="caution">
    <text evidence="4">The sequence shown here is derived from an EMBL/GenBank/DDBJ whole genome shotgun (WGS) entry which is preliminary data.</text>
</comment>
<proteinExistence type="predicted"/>
<keyword evidence="5" id="KW-1185">Reference proteome</keyword>
<dbReference type="STRING" id="1122180.Lokhon_02450"/>
<gene>
    <name evidence="4" type="ORF">Lokhon_02450</name>
</gene>
<reference evidence="4 5" key="1">
    <citation type="submission" date="2013-03" db="EMBL/GenBank/DDBJ databases">
        <authorList>
            <person name="Fiebig A."/>
            <person name="Goeker M."/>
            <person name="Klenk H.-P.P."/>
        </authorList>
    </citation>
    <scope>NUCLEOTIDE SEQUENCE [LARGE SCALE GENOMIC DNA]</scope>
    <source>
        <strain evidence="4 5">DSM 17492</strain>
    </source>
</reference>
<dbReference type="Gene3D" id="3.30.1330.60">
    <property type="entry name" value="OmpA-like domain"/>
    <property type="match status" value="1"/>
</dbReference>
<keyword evidence="1" id="KW-0472">Membrane</keyword>